<accession>A0A084AGJ9</accession>
<reference evidence="3 4" key="1">
    <citation type="journal article" date="2014" name="BMC Genomics">
        <title>Comparative genome sequencing reveals chemotype-specific gene clusters in the toxigenic black mold Stachybotrys.</title>
        <authorList>
            <person name="Semeiks J."/>
            <person name="Borek D."/>
            <person name="Otwinowski Z."/>
            <person name="Grishin N.V."/>
        </authorList>
    </citation>
    <scope>NUCLEOTIDE SEQUENCE [LARGE SCALE GENOMIC DNA]</scope>
    <source>
        <strain evidence="4">CBS 109288 / IBT 7711</strain>
    </source>
</reference>
<dbReference type="InterPro" id="IPR044926">
    <property type="entry name" value="RGS_subdomain_2"/>
</dbReference>
<evidence type="ECO:0000313" key="3">
    <source>
        <dbReference type="EMBL" id="KEY64428.1"/>
    </source>
</evidence>
<dbReference type="Gene3D" id="1.10.167.10">
    <property type="entry name" value="Regulator of G-protein Signalling 4, domain 2"/>
    <property type="match status" value="1"/>
</dbReference>
<organism evidence="3 4">
    <name type="scientific">Stachybotrys chartarum (strain CBS 109288 / IBT 7711)</name>
    <name type="common">Toxic black mold</name>
    <name type="synonym">Stilbospora chartarum</name>
    <dbReference type="NCBI Taxonomy" id="1280523"/>
    <lineage>
        <taxon>Eukaryota</taxon>
        <taxon>Fungi</taxon>
        <taxon>Dikarya</taxon>
        <taxon>Ascomycota</taxon>
        <taxon>Pezizomycotina</taxon>
        <taxon>Sordariomycetes</taxon>
        <taxon>Hypocreomycetidae</taxon>
        <taxon>Hypocreales</taxon>
        <taxon>Stachybotryaceae</taxon>
        <taxon>Stachybotrys</taxon>
    </lineage>
</organism>
<proteinExistence type="predicted"/>
<dbReference type="InterPro" id="IPR036305">
    <property type="entry name" value="RGS_sf"/>
</dbReference>
<dbReference type="Proteomes" id="UP000028045">
    <property type="component" value="Unassembled WGS sequence"/>
</dbReference>
<evidence type="ECO:0000256" key="1">
    <source>
        <dbReference type="SAM" id="MobiDB-lite"/>
    </source>
</evidence>
<dbReference type="OrthoDB" id="10266999at2759"/>
<dbReference type="EMBL" id="KL648738">
    <property type="protein sequence ID" value="KEY64428.1"/>
    <property type="molecule type" value="Genomic_DNA"/>
</dbReference>
<dbReference type="HOGENOM" id="CLU_037891_0_0_1"/>
<dbReference type="CDD" id="cd07440">
    <property type="entry name" value="RGS"/>
    <property type="match status" value="1"/>
</dbReference>
<feature type="compositionally biased region" description="Polar residues" evidence="1">
    <location>
        <begin position="254"/>
        <end position="263"/>
    </location>
</feature>
<dbReference type="Pfam" id="PF00615">
    <property type="entry name" value="RGS"/>
    <property type="match status" value="1"/>
</dbReference>
<dbReference type="PROSITE" id="PS50132">
    <property type="entry name" value="RGS"/>
    <property type="match status" value="1"/>
</dbReference>
<dbReference type="AlphaFoldDB" id="A0A084AGJ9"/>
<dbReference type="SMART" id="SM00315">
    <property type="entry name" value="RGS"/>
    <property type="match status" value="1"/>
</dbReference>
<feature type="compositionally biased region" description="Low complexity" evidence="1">
    <location>
        <begin position="158"/>
        <end position="169"/>
    </location>
</feature>
<feature type="region of interest" description="Disordered" evidence="1">
    <location>
        <begin position="158"/>
        <end position="212"/>
    </location>
</feature>
<feature type="domain" description="RGS" evidence="2">
    <location>
        <begin position="25"/>
        <end position="134"/>
    </location>
</feature>
<feature type="region of interest" description="Disordered" evidence="1">
    <location>
        <begin position="233"/>
        <end position="263"/>
    </location>
</feature>
<feature type="compositionally biased region" description="Pro residues" evidence="1">
    <location>
        <begin position="189"/>
        <end position="199"/>
    </location>
</feature>
<evidence type="ECO:0000313" key="4">
    <source>
        <dbReference type="Proteomes" id="UP000028045"/>
    </source>
</evidence>
<evidence type="ECO:0000259" key="2">
    <source>
        <dbReference type="PROSITE" id="PS50132"/>
    </source>
</evidence>
<gene>
    <name evidence="3" type="ORF">S7711_05247</name>
</gene>
<name>A0A084AGJ9_STACB</name>
<keyword evidence="4" id="KW-1185">Reference proteome</keyword>
<dbReference type="PANTHER" id="PTHR10845:SF267">
    <property type="entry name" value="REGULATOR OF G PROTEIN SIGNALING DOMAIN PROTEIN (AFU_ORTHOLOGUE AFUA_6G06860)"/>
    <property type="match status" value="1"/>
</dbReference>
<sequence>MASKPPTLSEILRDVSPPPYTLTAFMAYLSQNHCMESLEFTLDTQRYTACYDQLVNQQQSAESRNHACALWDKLMQVYIVPCAPREVNIPASVRDRLLSYPSRPVAPHPSALDDASRIIYELMNDSLLVPFIESVTPLQLEIPGDDYLHSLSSNPLARTSGSRLRSISSSHHHDPEGLTDDSDGMSPPALEPMTPPTTPPTSEWGFHPSPGSFQRAVAAHNKGWKKVGAKLGFNRKPNIRRSTPTSAVEVDASLTDSAHNNSL</sequence>
<dbReference type="PANTHER" id="PTHR10845">
    <property type="entry name" value="REGULATOR OF G PROTEIN SIGNALING"/>
    <property type="match status" value="1"/>
</dbReference>
<dbReference type="InterPro" id="IPR016137">
    <property type="entry name" value="RGS"/>
</dbReference>
<protein>
    <recommendedName>
        <fullName evidence="2">RGS domain-containing protein</fullName>
    </recommendedName>
</protein>
<dbReference type="SUPFAM" id="SSF48097">
    <property type="entry name" value="Regulator of G-protein signaling, RGS"/>
    <property type="match status" value="1"/>
</dbReference>